<accession>A0A2J7TFZ5</accession>
<gene>
    <name evidence="1" type="ORF">CR492_12340</name>
</gene>
<proteinExistence type="predicted"/>
<organism evidence="1 2">
    <name type="scientific">Methylocella silvestris</name>
    <dbReference type="NCBI Taxonomy" id="199596"/>
    <lineage>
        <taxon>Bacteria</taxon>
        <taxon>Pseudomonadati</taxon>
        <taxon>Pseudomonadota</taxon>
        <taxon>Alphaproteobacteria</taxon>
        <taxon>Hyphomicrobiales</taxon>
        <taxon>Beijerinckiaceae</taxon>
        <taxon>Methylocella</taxon>
    </lineage>
</organism>
<dbReference type="Proteomes" id="UP000236286">
    <property type="component" value="Unassembled WGS sequence"/>
</dbReference>
<protein>
    <submittedName>
        <fullName evidence="1">Uncharacterized protein</fullName>
    </submittedName>
</protein>
<evidence type="ECO:0000313" key="1">
    <source>
        <dbReference type="EMBL" id="PNG25701.1"/>
    </source>
</evidence>
<name>A0A2J7TFZ5_METSI</name>
<evidence type="ECO:0000313" key="2">
    <source>
        <dbReference type="Proteomes" id="UP000236286"/>
    </source>
</evidence>
<reference evidence="1 2" key="1">
    <citation type="submission" date="2017-10" db="EMBL/GenBank/DDBJ databases">
        <title>Genome announcement of Methylocella silvestris TVC from permafrost.</title>
        <authorList>
            <person name="Wang J."/>
            <person name="Geng K."/>
            <person name="Ul-Haque F."/>
            <person name="Crombie A.T."/>
            <person name="Street L.E."/>
            <person name="Wookey P.A."/>
            <person name="Murrell J.C."/>
            <person name="Pratscher J."/>
        </authorList>
    </citation>
    <scope>NUCLEOTIDE SEQUENCE [LARGE SCALE GENOMIC DNA]</scope>
    <source>
        <strain evidence="1 2">TVC</strain>
    </source>
</reference>
<sequence length="96" mass="10416">MNVPLPQLPRDPAMVARVTRALYFDEIANQLEQARMQIDIALMFAAAADAFGLGYALKGGVGHFKAAVRFANDLTELERAAVAEHDEQTDVAEAAE</sequence>
<dbReference type="AlphaFoldDB" id="A0A2J7TFZ5"/>
<comment type="caution">
    <text evidence="1">The sequence shown here is derived from an EMBL/GenBank/DDBJ whole genome shotgun (WGS) entry which is preliminary data.</text>
</comment>
<dbReference type="EMBL" id="PDZR01000013">
    <property type="protein sequence ID" value="PNG25701.1"/>
    <property type="molecule type" value="Genomic_DNA"/>
</dbReference>